<dbReference type="OrthoDB" id="7268001at2"/>
<protein>
    <submittedName>
        <fullName evidence="2">Uncharacterized protein</fullName>
    </submittedName>
</protein>
<evidence type="ECO:0000313" key="2">
    <source>
        <dbReference type="EMBL" id="RVT95503.1"/>
    </source>
</evidence>
<keyword evidence="3" id="KW-1185">Reference proteome</keyword>
<organism evidence="2 3">
    <name type="scientific">Rhodovarius crocodyli</name>
    <dbReference type="NCBI Taxonomy" id="1979269"/>
    <lineage>
        <taxon>Bacteria</taxon>
        <taxon>Pseudomonadati</taxon>
        <taxon>Pseudomonadota</taxon>
        <taxon>Alphaproteobacteria</taxon>
        <taxon>Acetobacterales</taxon>
        <taxon>Roseomonadaceae</taxon>
        <taxon>Rhodovarius</taxon>
    </lineage>
</organism>
<dbReference type="RefSeq" id="WP_127788362.1">
    <property type="nucleotide sequence ID" value="NZ_SACL01000005.1"/>
</dbReference>
<evidence type="ECO:0000256" key="1">
    <source>
        <dbReference type="SAM" id="MobiDB-lite"/>
    </source>
</evidence>
<dbReference type="AlphaFoldDB" id="A0A437MD60"/>
<sequence>MLGTAGCAEMQRRPTPPPGALSVPGDPVRGQTEALVNAFGDGGTALNDHPASMALAVARNEQVLIWLDQDPRFNSFSETIRQQLEGASREQRAALGIAEDVPRPRVVAGLLATRRALLASDEAAARNAMAGFSNPEGLPPLQRLARMGGLPQSAIASSLLREEVTRLDAENAWRGLRGSETAATAITTQGLGGNTDR</sequence>
<dbReference type="Proteomes" id="UP000282957">
    <property type="component" value="Unassembled WGS sequence"/>
</dbReference>
<accession>A0A437MD60</accession>
<reference evidence="2 3" key="1">
    <citation type="submission" date="2019-01" db="EMBL/GenBank/DDBJ databases">
        <authorList>
            <person name="Chen W.-M."/>
        </authorList>
    </citation>
    <scope>NUCLEOTIDE SEQUENCE [LARGE SCALE GENOMIC DNA]</scope>
    <source>
        <strain evidence="2 3">CCP-6</strain>
    </source>
</reference>
<feature type="region of interest" description="Disordered" evidence="1">
    <location>
        <begin position="1"/>
        <end position="25"/>
    </location>
</feature>
<name>A0A437MD60_9PROT</name>
<gene>
    <name evidence="2" type="ORF">EOD42_14925</name>
</gene>
<proteinExistence type="predicted"/>
<comment type="caution">
    <text evidence="2">The sequence shown here is derived from an EMBL/GenBank/DDBJ whole genome shotgun (WGS) entry which is preliminary data.</text>
</comment>
<dbReference type="EMBL" id="SACL01000005">
    <property type="protein sequence ID" value="RVT95503.1"/>
    <property type="molecule type" value="Genomic_DNA"/>
</dbReference>
<evidence type="ECO:0000313" key="3">
    <source>
        <dbReference type="Proteomes" id="UP000282957"/>
    </source>
</evidence>